<dbReference type="FunFam" id="3.40.50.1100:FF:000003">
    <property type="entry name" value="Cystathionine beta-synthase"/>
    <property type="match status" value="1"/>
</dbReference>
<keyword evidence="3" id="KW-0663">Pyridoxal phosphate</keyword>
<dbReference type="Gene3D" id="3.40.50.1100">
    <property type="match status" value="2"/>
</dbReference>
<dbReference type="GO" id="GO:0009069">
    <property type="term" value="P:serine family amino acid metabolic process"/>
    <property type="evidence" value="ECO:0007669"/>
    <property type="project" value="UniProtKB-ARBA"/>
</dbReference>
<evidence type="ECO:0000256" key="3">
    <source>
        <dbReference type="ARBA" id="ARBA00022898"/>
    </source>
</evidence>
<organism evidence="8 9">
    <name type="scientific">Oxalobacter vibrioformis</name>
    <dbReference type="NCBI Taxonomy" id="933080"/>
    <lineage>
        <taxon>Bacteria</taxon>
        <taxon>Pseudomonadati</taxon>
        <taxon>Pseudomonadota</taxon>
        <taxon>Betaproteobacteria</taxon>
        <taxon>Burkholderiales</taxon>
        <taxon>Oxalobacteraceae</taxon>
        <taxon>Oxalobacter</taxon>
    </lineage>
</organism>
<dbReference type="RefSeq" id="WP_269310398.1">
    <property type="nucleotide sequence ID" value="NZ_CP098242.1"/>
</dbReference>
<evidence type="ECO:0000259" key="7">
    <source>
        <dbReference type="Pfam" id="PF00291"/>
    </source>
</evidence>
<evidence type="ECO:0000313" key="8">
    <source>
        <dbReference type="EMBL" id="WAW11296.1"/>
    </source>
</evidence>
<name>A0A9E9P5Q2_9BURK</name>
<evidence type="ECO:0000256" key="4">
    <source>
        <dbReference type="ARBA" id="ARBA00072081"/>
    </source>
</evidence>
<comment type="similarity">
    <text evidence="2">Belongs to the cysteine synthase/cystathionine beta-synthase family.</text>
</comment>
<dbReference type="NCBIfam" id="NF008735">
    <property type="entry name" value="PRK11761.1"/>
    <property type="match status" value="1"/>
</dbReference>
<dbReference type="KEGG" id="ovb:NB640_05330"/>
<dbReference type="SUPFAM" id="SSF53686">
    <property type="entry name" value="Tryptophan synthase beta subunit-like PLP-dependent enzymes"/>
    <property type="match status" value="1"/>
</dbReference>
<dbReference type="InterPro" id="IPR036052">
    <property type="entry name" value="TrpB-like_PALP_sf"/>
</dbReference>
<evidence type="ECO:0000256" key="1">
    <source>
        <dbReference type="ARBA" id="ARBA00001933"/>
    </source>
</evidence>
<accession>A0A9E9P5Q2</accession>
<proteinExistence type="inferred from homology"/>
<keyword evidence="8" id="KW-0808">Transferase</keyword>
<dbReference type="Proteomes" id="UP001156215">
    <property type="component" value="Chromosome"/>
</dbReference>
<dbReference type="GO" id="GO:0044272">
    <property type="term" value="P:sulfur compound biosynthetic process"/>
    <property type="evidence" value="ECO:0007669"/>
    <property type="project" value="UniProtKB-ARBA"/>
</dbReference>
<dbReference type="InterPro" id="IPR001926">
    <property type="entry name" value="TrpB-like_PALP"/>
</dbReference>
<gene>
    <name evidence="8" type="primary">cysM</name>
    <name evidence="8" type="ORF">NB640_05330</name>
</gene>
<evidence type="ECO:0000256" key="2">
    <source>
        <dbReference type="ARBA" id="ARBA00007103"/>
    </source>
</evidence>
<dbReference type="Pfam" id="PF00291">
    <property type="entry name" value="PALP"/>
    <property type="match status" value="1"/>
</dbReference>
<evidence type="ECO:0000256" key="5">
    <source>
        <dbReference type="ARBA" id="ARBA00078257"/>
    </source>
</evidence>
<comment type="cofactor">
    <cofactor evidence="1">
        <name>pyridoxal 5'-phosphate</name>
        <dbReference type="ChEBI" id="CHEBI:597326"/>
    </cofactor>
</comment>
<sequence length="304" mass="33023">MTKSAAFPIIENTIGNTPLVRLVTLPGEESEARNNIILAKLEGNNPSGSVKDRTMYAMVSYAEARGELNPGDTLIEATNGNAGIALAMIAARKGYRCTLVMPEDTSMEKQQCMAIYGAEIILTPKQSGMGFARSLVYKMVAEGEGITLDQYVNPDNPRAHYETTGPEIWEATGGRVTHVVCGMGTTGTIMGISQYLKEKNPDIQMIGIEPEVTGRIPGLQKWSATNMPKVYDPSKVDRVETVSQAYAEYMARRLAREEGLFCGLSSAASCHMTLQLSREVEDAVMVFIASDQGDRYLSMGAFPA</sequence>
<dbReference type="GO" id="GO:0006534">
    <property type="term" value="P:cysteine metabolic process"/>
    <property type="evidence" value="ECO:0007669"/>
    <property type="project" value="UniProtKB-ARBA"/>
</dbReference>
<evidence type="ECO:0000256" key="6">
    <source>
        <dbReference type="ARBA" id="ARBA00079153"/>
    </source>
</evidence>
<dbReference type="GO" id="GO:0016740">
    <property type="term" value="F:transferase activity"/>
    <property type="evidence" value="ECO:0007669"/>
    <property type="project" value="UniProtKB-KW"/>
</dbReference>
<dbReference type="EMBL" id="CP098242">
    <property type="protein sequence ID" value="WAW11296.1"/>
    <property type="molecule type" value="Genomic_DNA"/>
</dbReference>
<protein>
    <recommendedName>
        <fullName evidence="4">Cysteine synthase B</fullName>
    </recommendedName>
    <alternativeName>
        <fullName evidence="5">O-acetylserine (thiol)-lyase B</fullName>
    </alternativeName>
    <alternativeName>
        <fullName evidence="6">O-acetylserine sulfhydrylase B</fullName>
    </alternativeName>
</protein>
<keyword evidence="9" id="KW-1185">Reference proteome</keyword>
<dbReference type="AlphaFoldDB" id="A0A9E9P5Q2"/>
<dbReference type="CDD" id="cd01561">
    <property type="entry name" value="CBS_like"/>
    <property type="match status" value="1"/>
</dbReference>
<evidence type="ECO:0000313" key="9">
    <source>
        <dbReference type="Proteomes" id="UP001156215"/>
    </source>
</evidence>
<dbReference type="PANTHER" id="PTHR10314">
    <property type="entry name" value="CYSTATHIONINE BETA-SYNTHASE"/>
    <property type="match status" value="1"/>
</dbReference>
<reference evidence="8" key="1">
    <citation type="journal article" date="2022" name="Front. Microbiol.">
        <title>New perspectives on an old grouping: The genomic and phenotypic variability of Oxalobacter formigenes and the implications for calcium oxalate stone prevention.</title>
        <authorList>
            <person name="Chmiel J.A."/>
            <person name="Carr C."/>
            <person name="Stuivenberg G.A."/>
            <person name="Venema R."/>
            <person name="Chanyi R.M."/>
            <person name="Al K.F."/>
            <person name="Giguere D."/>
            <person name="Say H."/>
            <person name="Akouris P.P."/>
            <person name="Dominguez Romero S.A."/>
            <person name="Kwong A."/>
            <person name="Tai V."/>
            <person name="Koval S.F."/>
            <person name="Razvi H."/>
            <person name="Bjazevic J."/>
            <person name="Burton J.P."/>
        </authorList>
    </citation>
    <scope>NUCLEOTIDE SEQUENCE</scope>
    <source>
        <strain evidence="8">WoOx3</strain>
    </source>
</reference>
<feature type="domain" description="Tryptophan synthase beta chain-like PALP" evidence="7">
    <location>
        <begin position="11"/>
        <end position="291"/>
    </location>
</feature>
<dbReference type="InterPro" id="IPR050214">
    <property type="entry name" value="Cys_Synth/Cystath_Beta-Synth"/>
</dbReference>